<dbReference type="Proteomes" id="UP000299102">
    <property type="component" value="Unassembled WGS sequence"/>
</dbReference>
<evidence type="ECO:0000256" key="1">
    <source>
        <dbReference type="ARBA" id="ARBA00001974"/>
    </source>
</evidence>
<dbReference type="OrthoDB" id="269227at2759"/>
<evidence type="ECO:0000256" key="6">
    <source>
        <dbReference type="RuleBase" id="RU003968"/>
    </source>
</evidence>
<keyword evidence="9" id="KW-1185">Reference proteome</keyword>
<dbReference type="SUPFAM" id="SSF51905">
    <property type="entry name" value="FAD/NAD(P)-binding domain"/>
    <property type="match status" value="2"/>
</dbReference>
<keyword evidence="4 6" id="KW-0274">FAD</keyword>
<evidence type="ECO:0000256" key="4">
    <source>
        <dbReference type="ARBA" id="ARBA00022827"/>
    </source>
</evidence>
<feature type="domain" description="Glucose-methanol-choline oxidoreductase N-terminal" evidence="7">
    <location>
        <begin position="329"/>
        <end position="352"/>
    </location>
</feature>
<evidence type="ECO:0000256" key="3">
    <source>
        <dbReference type="ARBA" id="ARBA00022630"/>
    </source>
</evidence>
<organism evidence="8 9">
    <name type="scientific">Eumeta variegata</name>
    <name type="common">Bagworm moth</name>
    <name type="synonym">Eumeta japonica</name>
    <dbReference type="NCBI Taxonomy" id="151549"/>
    <lineage>
        <taxon>Eukaryota</taxon>
        <taxon>Metazoa</taxon>
        <taxon>Ecdysozoa</taxon>
        <taxon>Arthropoda</taxon>
        <taxon>Hexapoda</taxon>
        <taxon>Insecta</taxon>
        <taxon>Pterygota</taxon>
        <taxon>Neoptera</taxon>
        <taxon>Endopterygota</taxon>
        <taxon>Lepidoptera</taxon>
        <taxon>Glossata</taxon>
        <taxon>Ditrysia</taxon>
        <taxon>Tineoidea</taxon>
        <taxon>Psychidae</taxon>
        <taxon>Oiketicinae</taxon>
        <taxon>Eumeta</taxon>
    </lineage>
</organism>
<dbReference type="Gene3D" id="3.50.50.60">
    <property type="entry name" value="FAD/NAD(P)-binding domain"/>
    <property type="match status" value="3"/>
</dbReference>
<dbReference type="InterPro" id="IPR027424">
    <property type="entry name" value="Glucose_Oxidase_domain_2"/>
</dbReference>
<keyword evidence="5" id="KW-0560">Oxidoreductase</keyword>
<dbReference type="Gene3D" id="3.30.560.10">
    <property type="entry name" value="Glucose Oxidase, domain 3"/>
    <property type="match status" value="3"/>
</dbReference>
<evidence type="ECO:0000256" key="5">
    <source>
        <dbReference type="ARBA" id="ARBA00023002"/>
    </source>
</evidence>
<dbReference type="Gene3D" id="4.10.450.10">
    <property type="entry name" value="Glucose Oxidase, domain 2"/>
    <property type="match status" value="1"/>
</dbReference>
<dbReference type="GO" id="GO:0050660">
    <property type="term" value="F:flavin adenine dinucleotide binding"/>
    <property type="evidence" value="ECO:0007669"/>
    <property type="project" value="InterPro"/>
</dbReference>
<gene>
    <name evidence="8" type="primary">Gld</name>
    <name evidence="8" type="ORF">EVAR_73050_1</name>
</gene>
<dbReference type="InterPro" id="IPR000172">
    <property type="entry name" value="GMC_OxRdtase_N"/>
</dbReference>
<name>A0A4C1SAJ5_EUMVA</name>
<dbReference type="InterPro" id="IPR012132">
    <property type="entry name" value="GMC_OxRdtase"/>
</dbReference>
<comment type="similarity">
    <text evidence="2 6">Belongs to the GMC oxidoreductase family.</text>
</comment>
<proteinExistence type="inferred from homology"/>
<dbReference type="PROSITE" id="PS00623">
    <property type="entry name" value="GMC_OXRED_1"/>
    <property type="match status" value="1"/>
</dbReference>
<keyword evidence="3 6" id="KW-0285">Flavoprotein</keyword>
<dbReference type="STRING" id="151549.A0A4C1SAJ5"/>
<comment type="caution">
    <text evidence="8">The sequence shown here is derived from an EMBL/GenBank/DDBJ whole genome shotgun (WGS) entry which is preliminary data.</text>
</comment>
<dbReference type="Pfam" id="PF00732">
    <property type="entry name" value="GMC_oxred_N"/>
    <property type="match status" value="3"/>
</dbReference>
<evidence type="ECO:0000313" key="9">
    <source>
        <dbReference type="Proteomes" id="UP000299102"/>
    </source>
</evidence>
<protein>
    <submittedName>
        <fullName evidence="8">Glucose dehydrogenase</fullName>
    </submittedName>
</protein>
<dbReference type="GO" id="GO:0016614">
    <property type="term" value="F:oxidoreductase activity, acting on CH-OH group of donors"/>
    <property type="evidence" value="ECO:0007669"/>
    <property type="project" value="InterPro"/>
</dbReference>
<dbReference type="PANTHER" id="PTHR11552:SF147">
    <property type="entry name" value="CHOLINE DEHYDROGENASE, MITOCHONDRIAL"/>
    <property type="match status" value="1"/>
</dbReference>
<dbReference type="PANTHER" id="PTHR11552">
    <property type="entry name" value="GLUCOSE-METHANOL-CHOLINE GMC OXIDOREDUCTASE"/>
    <property type="match status" value="1"/>
</dbReference>
<evidence type="ECO:0000259" key="7">
    <source>
        <dbReference type="PROSITE" id="PS00623"/>
    </source>
</evidence>
<dbReference type="EMBL" id="BGZK01006516">
    <property type="protein sequence ID" value="GBO99212.1"/>
    <property type="molecule type" value="Genomic_DNA"/>
</dbReference>
<evidence type="ECO:0000313" key="8">
    <source>
        <dbReference type="EMBL" id="GBO99212.1"/>
    </source>
</evidence>
<evidence type="ECO:0000256" key="2">
    <source>
        <dbReference type="ARBA" id="ARBA00010790"/>
    </source>
</evidence>
<dbReference type="AlphaFoldDB" id="A0A4C1SAJ5"/>
<dbReference type="InterPro" id="IPR036188">
    <property type="entry name" value="FAD/NAD-bd_sf"/>
</dbReference>
<reference evidence="8 9" key="1">
    <citation type="journal article" date="2019" name="Commun. Biol.">
        <title>The bagworm genome reveals a unique fibroin gene that provides high tensile strength.</title>
        <authorList>
            <person name="Kono N."/>
            <person name="Nakamura H."/>
            <person name="Ohtoshi R."/>
            <person name="Tomita M."/>
            <person name="Numata K."/>
            <person name="Arakawa K."/>
        </authorList>
    </citation>
    <scope>NUCLEOTIDE SEQUENCE [LARGE SCALE GENOMIC DNA]</scope>
</reference>
<comment type="cofactor">
    <cofactor evidence="1">
        <name>FAD</name>
        <dbReference type="ChEBI" id="CHEBI:57692"/>
    </cofactor>
</comment>
<sequence length="494" mass="54832">MIVGGSGQRGLGLRRSVAYFEKSVRAAGNGTHPQGYVTLNEFPNYDEDITQMIFQAAEEMAIPKVPEFKEGSYIGYSHLKGTLKDGRRASYTTQFDESKQFVKSMEFKLNEQYLKVQAKKEFILSAGSIDSAKLLMLSGVGPENILATLNIPVMHILPVGENLQDHMVIQIRGNTVELDFILNGFNVKQELRAKFKETINEFDVLIIFTVLAHPKSVVQGVLAAQCDISRPEYWPVDYAETALKRGLQEYDFVVIGAGSAGSVVASRLSENPKWQVLVLEAGGDPPQESEIINLFYSVQHTKFSFSYFVEPNGRSCKAFKDSRCYWPRGKIIGGSGGINAMIYVQGNRFDYDRWQQEGNGGKELGIPTVTRFKEGSYNGYSHVKGTIQNGLRASTGKTYLAAVAHARPNLHVIKNAFVTKLEFDTTGRQVKTVVFQLKGLTLKVHIRKEAILSAGSIDSAKLLMLSGVGLESVLKPLNISIKHNLEWGKIYKIT</sequence>
<accession>A0A4C1SAJ5</accession>